<comment type="caution">
    <text evidence="2">The sequence shown here is derived from an EMBL/GenBank/DDBJ whole genome shotgun (WGS) entry which is preliminary data.</text>
</comment>
<dbReference type="Proteomes" id="UP000193922">
    <property type="component" value="Unassembled WGS sequence"/>
</dbReference>
<organism evidence="2 3">
    <name type="scientific">Linderina pennispora</name>
    <dbReference type="NCBI Taxonomy" id="61395"/>
    <lineage>
        <taxon>Eukaryota</taxon>
        <taxon>Fungi</taxon>
        <taxon>Fungi incertae sedis</taxon>
        <taxon>Zoopagomycota</taxon>
        <taxon>Kickxellomycotina</taxon>
        <taxon>Kickxellomycetes</taxon>
        <taxon>Kickxellales</taxon>
        <taxon>Kickxellaceae</taxon>
        <taxon>Linderina</taxon>
    </lineage>
</organism>
<name>A0A1Y1WMJ5_9FUNG</name>
<evidence type="ECO:0000313" key="2">
    <source>
        <dbReference type="EMBL" id="ORX74508.1"/>
    </source>
</evidence>
<dbReference type="EMBL" id="MCFD01000001">
    <property type="protein sequence ID" value="ORX74508.1"/>
    <property type="molecule type" value="Genomic_DNA"/>
</dbReference>
<reference evidence="2 3" key="1">
    <citation type="submission" date="2016-07" db="EMBL/GenBank/DDBJ databases">
        <title>Pervasive Adenine N6-methylation of Active Genes in Fungi.</title>
        <authorList>
            <consortium name="DOE Joint Genome Institute"/>
            <person name="Mondo S.J."/>
            <person name="Dannebaum R.O."/>
            <person name="Kuo R.C."/>
            <person name="Labutti K."/>
            <person name="Haridas S."/>
            <person name="Kuo A."/>
            <person name="Salamov A."/>
            <person name="Ahrendt S.R."/>
            <person name="Lipzen A."/>
            <person name="Sullivan W."/>
            <person name="Andreopoulos W.B."/>
            <person name="Clum A."/>
            <person name="Lindquist E."/>
            <person name="Daum C."/>
            <person name="Ramamoorthy G.K."/>
            <person name="Gryganskyi A."/>
            <person name="Culley D."/>
            <person name="Magnuson J.K."/>
            <person name="James T.Y."/>
            <person name="O'Malley M.A."/>
            <person name="Stajich J.E."/>
            <person name="Spatafora J.W."/>
            <person name="Visel A."/>
            <person name="Grigoriev I.V."/>
        </authorList>
    </citation>
    <scope>NUCLEOTIDE SEQUENCE [LARGE SCALE GENOMIC DNA]</scope>
    <source>
        <strain evidence="2 3">ATCC 12442</strain>
    </source>
</reference>
<keyword evidence="3" id="KW-1185">Reference proteome</keyword>
<dbReference type="GeneID" id="63800566"/>
<dbReference type="RefSeq" id="XP_040747719.1">
    <property type="nucleotide sequence ID" value="XM_040883918.1"/>
</dbReference>
<evidence type="ECO:0000256" key="1">
    <source>
        <dbReference type="SAM" id="MobiDB-lite"/>
    </source>
</evidence>
<sequence length="157" mass="17460">MFTSCLHWAAQTGCSQAARVGPEGRKRRRPWMRWDDGRQGRIRISANSEERMPQRPGADSRGQQGPAEASRGQQRPAGASRGQQRPAEASRGQQRPAEASSLILLGTTNVRRVRCRPRPADSCRAMYSEAALFCTRVPRERHQSATAKGASAEWWCS</sequence>
<protein>
    <submittedName>
        <fullName evidence="2">Uncharacterized protein</fullName>
    </submittedName>
</protein>
<feature type="region of interest" description="Disordered" evidence="1">
    <location>
        <begin position="15"/>
        <end position="103"/>
    </location>
</feature>
<accession>A0A1Y1WMJ5</accession>
<proteinExistence type="predicted"/>
<evidence type="ECO:0000313" key="3">
    <source>
        <dbReference type="Proteomes" id="UP000193922"/>
    </source>
</evidence>
<gene>
    <name evidence="2" type="ORF">DL89DRAFT_18242</name>
</gene>
<dbReference type="AlphaFoldDB" id="A0A1Y1WMJ5"/>